<dbReference type="AlphaFoldDB" id="A0A7H0VBJ0"/>
<protein>
    <submittedName>
        <fullName evidence="8">Response regulator transcription factor</fullName>
    </submittedName>
</protein>
<evidence type="ECO:0000256" key="2">
    <source>
        <dbReference type="ARBA" id="ARBA00023015"/>
    </source>
</evidence>
<accession>A0A7H0VBJ0</accession>
<keyword evidence="1 5" id="KW-0597">Phosphoprotein</keyword>
<dbReference type="EMBL" id="CP060139">
    <property type="protein sequence ID" value="QNR23088.1"/>
    <property type="molecule type" value="Genomic_DNA"/>
</dbReference>
<dbReference type="CDD" id="cd17535">
    <property type="entry name" value="REC_NarL-like"/>
    <property type="match status" value="1"/>
</dbReference>
<dbReference type="PRINTS" id="PR00038">
    <property type="entry name" value="HTHLUXR"/>
</dbReference>
<organism evidence="8 9">
    <name type="scientific">Croceimicrobium hydrocarbonivorans</name>
    <dbReference type="NCBI Taxonomy" id="2761580"/>
    <lineage>
        <taxon>Bacteria</taxon>
        <taxon>Pseudomonadati</taxon>
        <taxon>Bacteroidota</taxon>
        <taxon>Flavobacteriia</taxon>
        <taxon>Flavobacteriales</taxon>
        <taxon>Owenweeksiaceae</taxon>
        <taxon>Croceimicrobium</taxon>
    </lineage>
</organism>
<sequence length="215" mass="24258">MGKLLIVDDHPVVQMGVKSFCERNKLFDSYQIAATGKEAVSTCQEMADAQDFPDLILMDINLPDFEIISLVRIIRNLIPKSPILMFSMEPAKLYIKRLVDIGINGFIEKTSPDEELHFAIINLLSGKNYFSSEILMESIASGSDNRQTINCLSQRESEVLSLMIQGKTSREIAEILKLHSSSVASYRARIFQKLELETSLDLYKWALNEGLILPN</sequence>
<keyword evidence="2" id="KW-0805">Transcription regulation</keyword>
<feature type="domain" description="Response regulatory" evidence="7">
    <location>
        <begin position="3"/>
        <end position="124"/>
    </location>
</feature>
<proteinExistence type="predicted"/>
<dbReference type="GO" id="GO:0003677">
    <property type="term" value="F:DNA binding"/>
    <property type="evidence" value="ECO:0007669"/>
    <property type="project" value="UniProtKB-KW"/>
</dbReference>
<dbReference type="SUPFAM" id="SSF46894">
    <property type="entry name" value="C-terminal effector domain of the bipartite response regulators"/>
    <property type="match status" value="1"/>
</dbReference>
<dbReference type="InterPro" id="IPR058245">
    <property type="entry name" value="NreC/VraR/RcsB-like_REC"/>
</dbReference>
<dbReference type="SMART" id="SM00421">
    <property type="entry name" value="HTH_LUXR"/>
    <property type="match status" value="1"/>
</dbReference>
<evidence type="ECO:0000259" key="6">
    <source>
        <dbReference type="PROSITE" id="PS50043"/>
    </source>
</evidence>
<dbReference type="PROSITE" id="PS50110">
    <property type="entry name" value="RESPONSE_REGULATORY"/>
    <property type="match status" value="1"/>
</dbReference>
<dbReference type="CDD" id="cd06170">
    <property type="entry name" value="LuxR_C_like"/>
    <property type="match status" value="1"/>
</dbReference>
<dbReference type="PANTHER" id="PTHR43214:SF41">
    <property type="entry name" value="NITRATE_NITRITE RESPONSE REGULATOR PROTEIN NARP"/>
    <property type="match status" value="1"/>
</dbReference>
<reference evidence="8 9" key="1">
    <citation type="submission" date="2020-08" db="EMBL/GenBank/DDBJ databases">
        <title>Croceimicrobium hydrocarbonivorans gen. nov., sp. nov., a novel marine bacterium isolated from a bacterial consortium that degrades polyethylene terephthalate.</title>
        <authorList>
            <person name="Liu R."/>
        </authorList>
    </citation>
    <scope>NUCLEOTIDE SEQUENCE [LARGE SCALE GENOMIC DNA]</scope>
    <source>
        <strain evidence="8 9">A20-9</strain>
    </source>
</reference>
<keyword evidence="9" id="KW-1185">Reference proteome</keyword>
<dbReference type="InterPro" id="IPR000792">
    <property type="entry name" value="Tscrpt_reg_LuxR_C"/>
</dbReference>
<evidence type="ECO:0000256" key="5">
    <source>
        <dbReference type="PROSITE-ProRule" id="PRU00169"/>
    </source>
</evidence>
<dbReference type="GO" id="GO:0000160">
    <property type="term" value="P:phosphorelay signal transduction system"/>
    <property type="evidence" value="ECO:0007669"/>
    <property type="project" value="InterPro"/>
</dbReference>
<dbReference type="Gene3D" id="3.40.50.2300">
    <property type="match status" value="1"/>
</dbReference>
<evidence type="ECO:0000256" key="4">
    <source>
        <dbReference type="ARBA" id="ARBA00023163"/>
    </source>
</evidence>
<dbReference type="PROSITE" id="PS50043">
    <property type="entry name" value="HTH_LUXR_2"/>
    <property type="match status" value="1"/>
</dbReference>
<feature type="domain" description="HTH luxR-type" evidence="6">
    <location>
        <begin position="145"/>
        <end position="210"/>
    </location>
</feature>
<dbReference type="GO" id="GO:0006355">
    <property type="term" value="P:regulation of DNA-templated transcription"/>
    <property type="evidence" value="ECO:0007669"/>
    <property type="project" value="InterPro"/>
</dbReference>
<dbReference type="RefSeq" id="WP_210757624.1">
    <property type="nucleotide sequence ID" value="NZ_CP060139.1"/>
</dbReference>
<keyword evidence="3" id="KW-0238">DNA-binding</keyword>
<gene>
    <name evidence="8" type="ORF">H4K34_11955</name>
</gene>
<evidence type="ECO:0000256" key="3">
    <source>
        <dbReference type="ARBA" id="ARBA00023125"/>
    </source>
</evidence>
<dbReference type="PROSITE" id="PS00622">
    <property type="entry name" value="HTH_LUXR_1"/>
    <property type="match status" value="1"/>
</dbReference>
<keyword evidence="4" id="KW-0804">Transcription</keyword>
<evidence type="ECO:0000313" key="8">
    <source>
        <dbReference type="EMBL" id="QNR23088.1"/>
    </source>
</evidence>
<dbReference type="InterPro" id="IPR016032">
    <property type="entry name" value="Sig_transdc_resp-reg_C-effctor"/>
</dbReference>
<dbReference type="Proteomes" id="UP000516305">
    <property type="component" value="Chromosome"/>
</dbReference>
<dbReference type="Pfam" id="PF00072">
    <property type="entry name" value="Response_reg"/>
    <property type="match status" value="1"/>
</dbReference>
<dbReference type="SMART" id="SM00448">
    <property type="entry name" value="REC"/>
    <property type="match status" value="1"/>
</dbReference>
<dbReference type="KEGG" id="chyd:H4K34_11955"/>
<dbReference type="PANTHER" id="PTHR43214">
    <property type="entry name" value="TWO-COMPONENT RESPONSE REGULATOR"/>
    <property type="match status" value="1"/>
</dbReference>
<dbReference type="InterPro" id="IPR039420">
    <property type="entry name" value="WalR-like"/>
</dbReference>
<dbReference type="InterPro" id="IPR001789">
    <property type="entry name" value="Sig_transdc_resp-reg_receiver"/>
</dbReference>
<dbReference type="SUPFAM" id="SSF52172">
    <property type="entry name" value="CheY-like"/>
    <property type="match status" value="1"/>
</dbReference>
<evidence type="ECO:0000313" key="9">
    <source>
        <dbReference type="Proteomes" id="UP000516305"/>
    </source>
</evidence>
<evidence type="ECO:0000259" key="7">
    <source>
        <dbReference type="PROSITE" id="PS50110"/>
    </source>
</evidence>
<name>A0A7H0VBJ0_9FLAO</name>
<evidence type="ECO:0000256" key="1">
    <source>
        <dbReference type="ARBA" id="ARBA00022553"/>
    </source>
</evidence>
<dbReference type="Pfam" id="PF00196">
    <property type="entry name" value="GerE"/>
    <property type="match status" value="1"/>
</dbReference>
<dbReference type="InterPro" id="IPR011006">
    <property type="entry name" value="CheY-like_superfamily"/>
</dbReference>
<feature type="modified residue" description="4-aspartylphosphate" evidence="5">
    <location>
        <position position="59"/>
    </location>
</feature>